<gene>
    <name evidence="1" type="ORF">S01H1_44461</name>
</gene>
<reference evidence="1" key="1">
    <citation type="journal article" date="2014" name="Front. Microbiol.">
        <title>High frequency of phylogenetically diverse reductive dehalogenase-homologous genes in deep subseafloor sedimentary metagenomes.</title>
        <authorList>
            <person name="Kawai M."/>
            <person name="Futagami T."/>
            <person name="Toyoda A."/>
            <person name="Takaki Y."/>
            <person name="Nishi S."/>
            <person name="Hori S."/>
            <person name="Arai W."/>
            <person name="Tsubouchi T."/>
            <person name="Morono Y."/>
            <person name="Uchiyama I."/>
            <person name="Ito T."/>
            <person name="Fujiyama A."/>
            <person name="Inagaki F."/>
            <person name="Takami H."/>
        </authorList>
    </citation>
    <scope>NUCLEOTIDE SEQUENCE</scope>
    <source>
        <strain evidence="1">Expedition CK06-06</strain>
    </source>
</reference>
<evidence type="ECO:0000313" key="1">
    <source>
        <dbReference type="EMBL" id="GAG07569.1"/>
    </source>
</evidence>
<dbReference type="EMBL" id="BARS01028362">
    <property type="protein sequence ID" value="GAG07569.1"/>
    <property type="molecule type" value="Genomic_DNA"/>
</dbReference>
<feature type="non-terminal residue" evidence="1">
    <location>
        <position position="60"/>
    </location>
</feature>
<name>X0UP40_9ZZZZ</name>
<proteinExistence type="predicted"/>
<comment type="caution">
    <text evidence="1">The sequence shown here is derived from an EMBL/GenBank/DDBJ whole genome shotgun (WGS) entry which is preliminary data.</text>
</comment>
<organism evidence="1">
    <name type="scientific">marine sediment metagenome</name>
    <dbReference type="NCBI Taxonomy" id="412755"/>
    <lineage>
        <taxon>unclassified sequences</taxon>
        <taxon>metagenomes</taxon>
        <taxon>ecological metagenomes</taxon>
    </lineage>
</organism>
<accession>X0UP40</accession>
<protein>
    <submittedName>
        <fullName evidence="1">Uncharacterized protein</fullName>
    </submittedName>
</protein>
<sequence>MITKIAKIAGLGLTFIFVAGISAYLTLTLIIKSEDTVIVPDLEGKDVVYALELLTELELN</sequence>
<dbReference type="AlphaFoldDB" id="X0UP40"/>